<dbReference type="Gene3D" id="3.40.50.300">
    <property type="entry name" value="P-loop containing nucleotide triphosphate hydrolases"/>
    <property type="match status" value="1"/>
</dbReference>
<reference evidence="2" key="1">
    <citation type="submission" date="2023-12" db="EMBL/GenBank/DDBJ databases">
        <title>Novel isolates from deep terrestrial aquifers shed light on the physiology and ecology of the class Limnochordia.</title>
        <authorList>
            <person name="Karnachuk O.V."/>
            <person name="Lukina A.P."/>
            <person name="Avakyan M.R."/>
            <person name="Kadnikov V."/>
            <person name="Begmatov S."/>
            <person name="Beletsky A.V."/>
            <person name="Mardanov A.V."/>
            <person name="Ravin N.V."/>
        </authorList>
    </citation>
    <scope>NUCLEOTIDE SEQUENCE [LARGE SCALE GENOMIC DNA]</scope>
    <source>
        <strain evidence="2">LN</strain>
    </source>
</reference>
<evidence type="ECO:0000313" key="1">
    <source>
        <dbReference type="EMBL" id="WRP13274.1"/>
    </source>
</evidence>
<gene>
    <name evidence="1" type="ORF">VLY81_07355</name>
</gene>
<dbReference type="Proteomes" id="UP001333102">
    <property type="component" value="Chromosome"/>
</dbReference>
<dbReference type="EMBL" id="CP141614">
    <property type="protein sequence ID" value="WRP13274.1"/>
    <property type="molecule type" value="Genomic_DNA"/>
</dbReference>
<accession>A0ABZ1BKN5</accession>
<sequence>MSSTPVDGAADACVVGRPGVGKTLFVLRFAQWSGQRRLLVRQESPGSSGGWVEVDLATAVERLVGTSTPTTRALQHVEVPWRQGKRTLRLRLLDTVGLTDAIHPDPLLRRAMAETLTAVMESLVVLHVLDGPRIAQRPARLLDEDDVDVQISRYGQRRGRYAVLVNKLDRPGGRAGLEAVRRAWPQRIVLGISALEGWGFASVRRFLQRRL</sequence>
<keyword evidence="2" id="KW-1185">Reference proteome</keyword>
<dbReference type="CDD" id="cd00882">
    <property type="entry name" value="Ras_like_GTPase"/>
    <property type="match status" value="1"/>
</dbReference>
<dbReference type="SUPFAM" id="SSF52540">
    <property type="entry name" value="P-loop containing nucleoside triphosphate hydrolases"/>
    <property type="match status" value="1"/>
</dbReference>
<organism evidence="1 2">
    <name type="scientific">Geochorda subterranea</name>
    <dbReference type="NCBI Taxonomy" id="3109564"/>
    <lineage>
        <taxon>Bacteria</taxon>
        <taxon>Bacillati</taxon>
        <taxon>Bacillota</taxon>
        <taxon>Limnochordia</taxon>
        <taxon>Limnochordales</taxon>
        <taxon>Geochordaceae</taxon>
        <taxon>Geochorda</taxon>
    </lineage>
</organism>
<name>A0ABZ1BKN5_9FIRM</name>
<dbReference type="InterPro" id="IPR027417">
    <property type="entry name" value="P-loop_NTPase"/>
</dbReference>
<protein>
    <submittedName>
        <fullName evidence="1">GTPase domain-containing protein</fullName>
    </submittedName>
</protein>
<evidence type="ECO:0000313" key="2">
    <source>
        <dbReference type="Proteomes" id="UP001333102"/>
    </source>
</evidence>
<dbReference type="RefSeq" id="WP_324667519.1">
    <property type="nucleotide sequence ID" value="NZ_CP141614.1"/>
</dbReference>
<proteinExistence type="predicted"/>